<keyword evidence="5" id="KW-0411">Iron-sulfur</keyword>
<reference evidence="6 7" key="1">
    <citation type="submission" date="2020-08" db="EMBL/GenBank/DDBJ databases">
        <title>Genomic Encyclopedia of Type Strains, Phase III (KMG-III): the genomes of soil and plant-associated and newly described type strains.</title>
        <authorList>
            <person name="Whitman W."/>
        </authorList>
    </citation>
    <scope>NUCLEOTIDE SEQUENCE [LARGE SCALE GENOMIC DNA]</scope>
    <source>
        <strain evidence="6 7">CECT 8075</strain>
    </source>
</reference>
<dbReference type="GO" id="GO:0016491">
    <property type="term" value="F:oxidoreductase activity"/>
    <property type="evidence" value="ECO:0007669"/>
    <property type="project" value="UniProtKB-KW"/>
</dbReference>
<evidence type="ECO:0000256" key="2">
    <source>
        <dbReference type="ARBA" id="ARBA00022723"/>
    </source>
</evidence>
<keyword evidence="1" id="KW-0004">4Fe-4S</keyword>
<sequence>MKNYQIGRRGFLRVVGGVGVLSATAPGYCMGRESESTASNPVAEGVLVEASQFRDFGGWKLDTQHYQQMGGCYLLAHGMGSPVEDARTEVKLPEAGTWNVWVRTRDWCQGQWKSPGRFRVTINNETLSSDFGTEDTHWHWQKGGSVEITDPADVQIQLSDLTGFDGRCDAIYFSKSSTPSLPTDDAGEVVRWKDQTSGRSSWKVEEKKFDLVIVGGGISGCGAALAARSQGLKVALIQDRPIFGGNASEEIRVHTLGIHGRAGGILQQIDTEHYPNGSELARKDQKKREAAMAASGVELFSGHIACGLSKNDGRIESVEAREVATGRLRRFYAPVFVDATGDGWLGYWAGAEYRIGRESHTEFDEAWPKHGDLWSPETPDQRVMGTSVLWNAEKTSQRSVFPDVPWAMPVAKDHEATAGEWYWEYSDNDLDQVKDAELIRDHMLRAIYGSFSNAKRHPKNAPWALKWVSFVGGKRESRRLIGDHIYTMKDASERRSFEDAVVVETREIDSHYQQVLKGNPVDFLSKALFYKTGGEYFVPFRSLYSKDIDNLMMAGRCFSCSHIGLAGPRVMNTCGQMGVATGYAAALCKSHQATPREVGKKHMQELRRLIGFEDQST</sequence>
<name>A0A7W5E147_9BACT</name>
<dbReference type="Proteomes" id="UP000536179">
    <property type="component" value="Unassembled WGS sequence"/>
</dbReference>
<gene>
    <name evidence="6" type="ORF">FHS27_004102</name>
</gene>
<dbReference type="PANTHER" id="PTHR43498">
    <property type="entry name" value="FERREDOXIN:COB-COM HETERODISULFIDE REDUCTASE SUBUNIT A"/>
    <property type="match status" value="1"/>
</dbReference>
<evidence type="ECO:0000256" key="4">
    <source>
        <dbReference type="ARBA" id="ARBA00023004"/>
    </source>
</evidence>
<evidence type="ECO:0000313" key="7">
    <source>
        <dbReference type="Proteomes" id="UP000536179"/>
    </source>
</evidence>
<dbReference type="AlphaFoldDB" id="A0A7W5E147"/>
<dbReference type="InterPro" id="IPR006311">
    <property type="entry name" value="TAT_signal"/>
</dbReference>
<dbReference type="GO" id="GO:0051539">
    <property type="term" value="F:4 iron, 4 sulfur cluster binding"/>
    <property type="evidence" value="ECO:0007669"/>
    <property type="project" value="UniProtKB-KW"/>
</dbReference>
<dbReference type="InterPro" id="IPR039650">
    <property type="entry name" value="HdrA-like"/>
</dbReference>
<accession>A0A7W5E147</accession>
<keyword evidence="7" id="KW-1185">Reference proteome</keyword>
<dbReference type="EMBL" id="JACHXU010000015">
    <property type="protein sequence ID" value="MBB3208274.1"/>
    <property type="molecule type" value="Genomic_DNA"/>
</dbReference>
<dbReference type="SUPFAM" id="SSF51905">
    <property type="entry name" value="FAD/NAD(P)-binding domain"/>
    <property type="match status" value="1"/>
</dbReference>
<proteinExistence type="predicted"/>
<comment type="caution">
    <text evidence="6">The sequence shown here is derived from an EMBL/GenBank/DDBJ whole genome shotgun (WGS) entry which is preliminary data.</text>
</comment>
<protein>
    <submittedName>
        <fullName evidence="6">Uncharacterized protein</fullName>
    </submittedName>
</protein>
<evidence type="ECO:0000256" key="5">
    <source>
        <dbReference type="ARBA" id="ARBA00023014"/>
    </source>
</evidence>
<dbReference type="PROSITE" id="PS51318">
    <property type="entry name" value="TAT"/>
    <property type="match status" value="1"/>
</dbReference>
<dbReference type="RefSeq" id="WP_184306504.1">
    <property type="nucleotide sequence ID" value="NZ_JACHXU010000015.1"/>
</dbReference>
<evidence type="ECO:0000313" key="6">
    <source>
        <dbReference type="EMBL" id="MBB3208274.1"/>
    </source>
</evidence>
<dbReference type="GO" id="GO:0046872">
    <property type="term" value="F:metal ion binding"/>
    <property type="evidence" value="ECO:0007669"/>
    <property type="project" value="UniProtKB-KW"/>
</dbReference>
<evidence type="ECO:0000256" key="3">
    <source>
        <dbReference type="ARBA" id="ARBA00023002"/>
    </source>
</evidence>
<keyword evidence="4" id="KW-0408">Iron</keyword>
<keyword evidence="3" id="KW-0560">Oxidoreductase</keyword>
<dbReference type="InterPro" id="IPR036188">
    <property type="entry name" value="FAD/NAD-bd_sf"/>
</dbReference>
<evidence type="ECO:0000256" key="1">
    <source>
        <dbReference type="ARBA" id="ARBA00022485"/>
    </source>
</evidence>
<dbReference type="Pfam" id="PF12831">
    <property type="entry name" value="FAD_oxidored"/>
    <property type="match status" value="1"/>
</dbReference>
<keyword evidence="2" id="KW-0479">Metal-binding</keyword>
<dbReference type="PANTHER" id="PTHR43498:SF1">
    <property type="entry name" value="COB--COM HETERODISULFIDE REDUCTASE IRON-SULFUR SUBUNIT A"/>
    <property type="match status" value="1"/>
</dbReference>
<organism evidence="6 7">
    <name type="scientific">Aporhodopirellula rubra</name>
    <dbReference type="NCBI Taxonomy" id="980271"/>
    <lineage>
        <taxon>Bacteria</taxon>
        <taxon>Pseudomonadati</taxon>
        <taxon>Planctomycetota</taxon>
        <taxon>Planctomycetia</taxon>
        <taxon>Pirellulales</taxon>
        <taxon>Pirellulaceae</taxon>
        <taxon>Aporhodopirellula</taxon>
    </lineage>
</organism>
<dbReference type="Gene3D" id="3.50.50.60">
    <property type="entry name" value="FAD/NAD(P)-binding domain"/>
    <property type="match status" value="1"/>
</dbReference>